<evidence type="ECO:0000313" key="2">
    <source>
        <dbReference type="EMBL" id="AKD02556.1"/>
    </source>
</evidence>
<organism evidence="2 3">
    <name type="scientific">Pontibacter korlensis</name>
    <dbReference type="NCBI Taxonomy" id="400092"/>
    <lineage>
        <taxon>Bacteria</taxon>
        <taxon>Pseudomonadati</taxon>
        <taxon>Bacteroidota</taxon>
        <taxon>Cytophagia</taxon>
        <taxon>Cytophagales</taxon>
        <taxon>Hymenobacteraceae</taxon>
        <taxon>Pontibacter</taxon>
    </lineage>
</organism>
<name>A0A0E3UWC2_9BACT</name>
<accession>A0A0E3UWC2</accession>
<sequence length="361" mass="40754">MKKKVILQFNPKLSLNPEGKHVRDGLSTALLTGNNLWISCDERTYIERLTQQPDGSYADHKSYNLEDFLNLPVKGASEIDIEGMGIADNYLWIMGSHSLKRAKPKRHQSIQKQVQKLATVKNDPNRYLLARIPILQDAETGEYTLHREAEDPNQPGHLLRAAQFRGDTQSSVLTEVLQHDEHIAPFMGIPGKDNGFDVEGLAIYGKRIFIGLRGPVLRGWAIVLEIEAEEDEEGKLDLKELENGKVYKKHFLNLRGKGIRELRFFGRDIYLLAGPTMDLDGVIAIYRWPNAVGQEEQVLHHNELERLLEVPHGTGEDTGKDKAEGLAVLDEHHVLVVFDSPTDERKTGEEAVWADVLRVVP</sequence>
<dbReference type="HOGENOM" id="CLU_039497_0_0_10"/>
<dbReference type="RefSeq" id="WP_046309438.1">
    <property type="nucleotide sequence ID" value="NZ_CBCSCY010000092.1"/>
</dbReference>
<dbReference type="OrthoDB" id="423529at2"/>
<dbReference type="KEGG" id="pko:PKOR_04735"/>
<dbReference type="AlphaFoldDB" id="A0A0E3UWC2"/>
<dbReference type="InterPro" id="IPR022060">
    <property type="entry name" value="DUF3616"/>
</dbReference>
<proteinExistence type="predicted"/>
<dbReference type="Pfam" id="PF12275">
    <property type="entry name" value="DUF3616"/>
    <property type="match status" value="1"/>
</dbReference>
<dbReference type="EMBL" id="CP009621">
    <property type="protein sequence ID" value="AKD02556.1"/>
    <property type="molecule type" value="Genomic_DNA"/>
</dbReference>
<dbReference type="STRING" id="400092.PKOR_04735"/>
<reference evidence="2 3" key="1">
    <citation type="journal article" date="2015" name="Sci. Rep.">
        <title>Unraveling adaptation of Pontibacter korlensis to radiation and infertility in desert through complete genome and comparative transcriptomic analysis.</title>
        <authorList>
            <person name="Dai J."/>
            <person name="Dai W."/>
            <person name="Qiu C."/>
            <person name="Yang Z."/>
            <person name="Zhang Y."/>
            <person name="Zhou M."/>
            <person name="Zhang L."/>
            <person name="Fang C."/>
            <person name="Gao Q."/>
            <person name="Yang Q."/>
            <person name="Li X."/>
            <person name="Wang Z."/>
            <person name="Wang Z."/>
            <person name="Jia Z."/>
            <person name="Chen X."/>
        </authorList>
    </citation>
    <scope>NUCLEOTIDE SEQUENCE [LARGE SCALE GENOMIC DNA]</scope>
    <source>
        <strain evidence="2 3">X14-1T</strain>
    </source>
</reference>
<protein>
    <recommendedName>
        <fullName evidence="1">DUF3616 domain-containing protein</fullName>
    </recommendedName>
</protein>
<gene>
    <name evidence="2" type="ORF">PKOR_04735</name>
</gene>
<evidence type="ECO:0000313" key="3">
    <source>
        <dbReference type="Proteomes" id="UP000033109"/>
    </source>
</evidence>
<dbReference type="PATRIC" id="fig|400092.3.peg.1059"/>
<feature type="domain" description="DUF3616" evidence="1">
    <location>
        <begin position="26"/>
        <end position="355"/>
    </location>
</feature>
<evidence type="ECO:0000259" key="1">
    <source>
        <dbReference type="Pfam" id="PF12275"/>
    </source>
</evidence>
<dbReference type="Proteomes" id="UP000033109">
    <property type="component" value="Chromosome"/>
</dbReference>
<keyword evidence="3" id="KW-1185">Reference proteome</keyword>